<sequence length="272" mass="28316">MTIVTIGIAAGTMLVMAVIMSYILGWANVKFHVEVDPRVEAVNNALPGANCGGCGFIGCSDYAEAVVKDNAPVNKCPVGGAACAAEVAGIMGIEAGEALIFRPVVHCGATADEKKGRTDYFGEQKCAAATLVAGVQSCTFGCLGFGDCVAACKYDAIHVEKGLAVVDYEKCIGCGACVKACPRNIVTMSLFEEDRVPAVLCSNKDKGKDVTSVCDKGCIGCKACTRIDDMFVMDGDIAITVGDGYSAEKVENVDKAIEKCPNDCINYVGKTV</sequence>
<feature type="domain" description="4Fe-4S ferredoxin-type" evidence="12">
    <location>
        <begin position="162"/>
        <end position="191"/>
    </location>
</feature>
<dbReference type="Gene3D" id="3.30.70.20">
    <property type="match status" value="2"/>
</dbReference>
<dbReference type="InterPro" id="IPR017900">
    <property type="entry name" value="4Fe4S_Fe_S_CS"/>
</dbReference>
<keyword evidence="5 10" id="KW-1278">Translocase</keyword>
<dbReference type="PANTHER" id="PTHR43560:SF1">
    <property type="entry name" value="ION-TRANSLOCATING OXIDOREDUCTASE COMPLEX SUBUNIT B"/>
    <property type="match status" value="1"/>
</dbReference>
<evidence type="ECO:0000256" key="8">
    <source>
        <dbReference type="ARBA" id="ARBA00023014"/>
    </source>
</evidence>
<evidence type="ECO:0000256" key="1">
    <source>
        <dbReference type="ARBA" id="ARBA00022448"/>
    </source>
</evidence>
<feature type="domain" description="4Fe-4S" evidence="13">
    <location>
        <begin position="34"/>
        <end position="93"/>
    </location>
</feature>
<feature type="region of interest" description="Hydrophobic" evidence="10">
    <location>
        <begin position="1"/>
        <end position="28"/>
    </location>
</feature>
<comment type="function">
    <text evidence="10">Part of a membrane-bound complex that couples electron transfer with translocation of ions across the membrane.</text>
</comment>
<feature type="binding site" evidence="10">
    <location>
        <position position="148"/>
    </location>
    <ligand>
        <name>[4Fe-4S] cluster</name>
        <dbReference type="ChEBI" id="CHEBI:49883"/>
        <label>2</label>
    </ligand>
</feature>
<accession>A0A1W1HCH0</accession>
<dbReference type="GO" id="GO:0005886">
    <property type="term" value="C:plasma membrane"/>
    <property type="evidence" value="ECO:0007669"/>
    <property type="project" value="UniProtKB-SubCell"/>
</dbReference>
<feature type="binding site" evidence="10">
    <location>
        <position position="59"/>
    </location>
    <ligand>
        <name>[4Fe-4S] cluster</name>
        <dbReference type="ChEBI" id="CHEBI:49883"/>
        <label>1</label>
    </ligand>
</feature>
<dbReference type="InterPro" id="IPR010207">
    <property type="entry name" value="Elect_transpt_cplx_RnfB/RsxB"/>
</dbReference>
<feature type="binding site" evidence="10">
    <location>
        <position position="181"/>
    </location>
    <ligand>
        <name>[4Fe-4S] cluster</name>
        <dbReference type="ChEBI" id="CHEBI:49883"/>
        <label>2</label>
    </ligand>
</feature>
<feature type="binding site" evidence="10">
    <location>
        <position position="171"/>
    </location>
    <ligand>
        <name>[4Fe-4S] cluster</name>
        <dbReference type="ChEBI" id="CHEBI:49883"/>
        <label>3</label>
    </ligand>
</feature>
<dbReference type="GO" id="GO:0022900">
    <property type="term" value="P:electron transport chain"/>
    <property type="evidence" value="ECO:0007669"/>
    <property type="project" value="UniProtKB-UniRule"/>
</dbReference>
<keyword evidence="2 10" id="KW-0004">4Fe-4S</keyword>
<keyword evidence="8 10" id="KW-0411">Iron-sulfur</keyword>
<dbReference type="InterPro" id="IPR017896">
    <property type="entry name" value="4Fe4S_Fe-S-bd"/>
</dbReference>
<feature type="transmembrane region" description="Helical" evidence="11">
    <location>
        <begin position="6"/>
        <end position="29"/>
    </location>
</feature>
<comment type="caution">
    <text evidence="10">Lacks conserved residue(s) required for the propagation of feature annotation.</text>
</comment>
<feature type="binding site" evidence="10">
    <location>
        <position position="152"/>
    </location>
    <ligand>
        <name>[4Fe-4S] cluster</name>
        <dbReference type="ChEBI" id="CHEBI:49883"/>
        <label>3</label>
    </ligand>
</feature>
<evidence type="ECO:0000256" key="7">
    <source>
        <dbReference type="ARBA" id="ARBA00023004"/>
    </source>
</evidence>
<proteinExistence type="inferred from homology"/>
<dbReference type="HAMAP" id="MF_00463">
    <property type="entry name" value="RsxB_RnfB"/>
    <property type="match status" value="1"/>
</dbReference>
<evidence type="ECO:0000256" key="4">
    <source>
        <dbReference type="ARBA" id="ARBA00022737"/>
    </source>
</evidence>
<dbReference type="PROSITE" id="PS51379">
    <property type="entry name" value="4FE4S_FER_2"/>
    <property type="match status" value="1"/>
</dbReference>
<keyword evidence="7 10" id="KW-0408">Iron</keyword>
<evidence type="ECO:0000256" key="11">
    <source>
        <dbReference type="SAM" id="Phobius"/>
    </source>
</evidence>
<keyword evidence="1 10" id="KW-0813">Transport</keyword>
<dbReference type="Pfam" id="PF13370">
    <property type="entry name" value="Fer4_13"/>
    <property type="match status" value="1"/>
</dbReference>
<evidence type="ECO:0000256" key="9">
    <source>
        <dbReference type="ARBA" id="ARBA00023136"/>
    </source>
</evidence>
<evidence type="ECO:0000256" key="10">
    <source>
        <dbReference type="HAMAP-Rule" id="MF_00463"/>
    </source>
</evidence>
<dbReference type="NCBIfam" id="TIGR01944">
    <property type="entry name" value="rnfB"/>
    <property type="match status" value="1"/>
</dbReference>
<dbReference type="Pfam" id="PF04060">
    <property type="entry name" value="FeS"/>
    <property type="match status" value="1"/>
</dbReference>
<evidence type="ECO:0000259" key="12">
    <source>
        <dbReference type="PROSITE" id="PS51379"/>
    </source>
</evidence>
<dbReference type="PROSITE" id="PS51656">
    <property type="entry name" value="4FE4S"/>
    <property type="match status" value="1"/>
</dbReference>
<dbReference type="InterPro" id="IPR007202">
    <property type="entry name" value="4Fe-4S_dom"/>
</dbReference>
<evidence type="ECO:0000259" key="13">
    <source>
        <dbReference type="PROSITE" id="PS51656"/>
    </source>
</evidence>
<dbReference type="EMBL" id="FWEV01000125">
    <property type="protein sequence ID" value="SLM30078.1"/>
    <property type="molecule type" value="Genomic_DNA"/>
</dbReference>
<keyword evidence="11" id="KW-1133">Transmembrane helix</keyword>
<dbReference type="Proteomes" id="UP000191931">
    <property type="component" value="Unassembled WGS sequence"/>
</dbReference>
<keyword evidence="11" id="KW-0812">Transmembrane</keyword>
<comment type="cofactor">
    <cofactor evidence="10">
        <name>[4Fe-4S] cluster</name>
        <dbReference type="ChEBI" id="CHEBI:49883"/>
    </cofactor>
    <text evidence="10">Binds 3 [4Fe-4S] clusters.</text>
</comment>
<dbReference type="EC" id="7.-.-.-" evidence="10"/>
<evidence type="ECO:0000313" key="14">
    <source>
        <dbReference type="EMBL" id="SLM30078.1"/>
    </source>
</evidence>
<evidence type="ECO:0000256" key="2">
    <source>
        <dbReference type="ARBA" id="ARBA00022485"/>
    </source>
</evidence>
<dbReference type="Pfam" id="PF00037">
    <property type="entry name" value="Fer4"/>
    <property type="match status" value="1"/>
</dbReference>
<reference evidence="14 15" key="1">
    <citation type="submission" date="2017-03" db="EMBL/GenBank/DDBJ databases">
        <authorList>
            <person name="Afonso C.L."/>
            <person name="Miller P.J."/>
            <person name="Scott M.A."/>
            <person name="Spackman E."/>
            <person name="Goraichik I."/>
            <person name="Dimitrov K.M."/>
            <person name="Suarez D.L."/>
            <person name="Swayne D.E."/>
        </authorList>
    </citation>
    <scope>NUCLEOTIDE SEQUENCE [LARGE SCALE GENOMIC DNA]</scope>
    <source>
        <strain evidence="14">PRJEB14757</strain>
    </source>
</reference>
<keyword evidence="6 10" id="KW-0249">Electron transport</keyword>
<comment type="similarity">
    <text evidence="10">Belongs to the 4Fe4S bacterial-type ferredoxin family. RnfB subfamily.</text>
</comment>
<dbReference type="GO" id="GO:0046872">
    <property type="term" value="F:metal ion binding"/>
    <property type="evidence" value="ECO:0007669"/>
    <property type="project" value="UniProtKB-KW"/>
</dbReference>
<evidence type="ECO:0000256" key="3">
    <source>
        <dbReference type="ARBA" id="ARBA00022723"/>
    </source>
</evidence>
<name>A0A1W1HCH0_9BACT</name>
<dbReference type="STRING" id="1246637.MTBBW1_2100017"/>
<evidence type="ECO:0000313" key="15">
    <source>
        <dbReference type="Proteomes" id="UP000191931"/>
    </source>
</evidence>
<feature type="binding site" evidence="10">
    <location>
        <position position="177"/>
    </location>
    <ligand>
        <name>[4Fe-4S] cluster</name>
        <dbReference type="ChEBI" id="CHEBI:49883"/>
        <label>3</label>
    </ligand>
</feature>
<keyword evidence="15" id="KW-1185">Reference proteome</keyword>
<feature type="binding site" evidence="10">
    <location>
        <position position="51"/>
    </location>
    <ligand>
        <name>[4Fe-4S] cluster</name>
        <dbReference type="ChEBI" id="CHEBI:49883"/>
        <label>1</label>
    </ligand>
</feature>
<protein>
    <recommendedName>
        <fullName evidence="10">Ion-translocating oxidoreductase complex subunit B</fullName>
        <ecNumber evidence="10">7.-.-.-</ecNumber>
    </recommendedName>
    <alternativeName>
        <fullName evidence="10">Rnf electron transport complex subunit B</fullName>
    </alternativeName>
</protein>
<keyword evidence="3 10" id="KW-0479">Metal-binding</keyword>
<feature type="binding site" evidence="10">
    <location>
        <position position="174"/>
    </location>
    <ligand>
        <name>[4Fe-4S] cluster</name>
        <dbReference type="ChEBI" id="CHEBI:49883"/>
        <label>3</label>
    </ligand>
</feature>
<dbReference type="GO" id="GO:0009055">
    <property type="term" value="F:electron transfer activity"/>
    <property type="evidence" value="ECO:0007669"/>
    <property type="project" value="InterPro"/>
</dbReference>
<dbReference type="Gene3D" id="1.10.15.40">
    <property type="entry name" value="Electron transport complex subunit B, putative Fe-S cluster"/>
    <property type="match status" value="1"/>
</dbReference>
<dbReference type="OrthoDB" id="9789936at2"/>
<feature type="binding site" evidence="10">
    <location>
        <position position="138"/>
    </location>
    <ligand>
        <name>[4Fe-4S] cluster</name>
        <dbReference type="ChEBI" id="CHEBI:49883"/>
        <label>2</label>
    </ligand>
</feature>
<dbReference type="SUPFAM" id="SSF54862">
    <property type="entry name" value="4Fe-4S ferredoxins"/>
    <property type="match status" value="1"/>
</dbReference>
<dbReference type="PROSITE" id="PS00198">
    <property type="entry name" value="4FE4S_FER_1"/>
    <property type="match status" value="1"/>
</dbReference>
<feature type="binding site" evidence="10">
    <location>
        <position position="54"/>
    </location>
    <ligand>
        <name>[4Fe-4S] cluster</name>
        <dbReference type="ChEBI" id="CHEBI:49883"/>
        <label>1</label>
    </ligand>
</feature>
<keyword evidence="9 10" id="KW-0472">Membrane</keyword>
<comment type="subunit">
    <text evidence="10">The complex is composed of six subunits: RnfA, RnfB, RnfC, RnfD, RnfE and RnfG.</text>
</comment>
<evidence type="ECO:0000256" key="6">
    <source>
        <dbReference type="ARBA" id="ARBA00022982"/>
    </source>
</evidence>
<dbReference type="AlphaFoldDB" id="A0A1W1HCH0"/>
<keyword evidence="10" id="KW-1003">Cell membrane</keyword>
<feature type="binding site" evidence="10">
    <location>
        <position position="76"/>
    </location>
    <ligand>
        <name>[4Fe-4S] cluster</name>
        <dbReference type="ChEBI" id="CHEBI:49883"/>
        <label>1</label>
    </ligand>
</feature>
<keyword evidence="4 10" id="KW-0677">Repeat</keyword>
<comment type="subcellular location">
    <subcellularLocation>
        <location evidence="10">Cell membrane</location>
    </subcellularLocation>
</comment>
<gene>
    <name evidence="10 14" type="primary">rnfB</name>
    <name evidence="14" type="ORF">MTBBW1_2100017</name>
</gene>
<dbReference type="RefSeq" id="WP_080807471.1">
    <property type="nucleotide sequence ID" value="NZ_LT828557.1"/>
</dbReference>
<dbReference type="GO" id="GO:0051539">
    <property type="term" value="F:4 iron, 4 sulfur cluster binding"/>
    <property type="evidence" value="ECO:0007669"/>
    <property type="project" value="UniProtKB-UniRule"/>
</dbReference>
<evidence type="ECO:0000256" key="5">
    <source>
        <dbReference type="ARBA" id="ARBA00022967"/>
    </source>
</evidence>
<dbReference type="PANTHER" id="PTHR43560">
    <property type="entry name" value="ION-TRANSLOCATING OXIDOREDUCTASE COMPLEX SUBUNIT B"/>
    <property type="match status" value="1"/>
</dbReference>
<dbReference type="InterPro" id="IPR050395">
    <property type="entry name" value="4Fe4S_Ferredoxin_RnfB"/>
</dbReference>
<feature type="binding site" evidence="10">
    <location>
        <position position="142"/>
    </location>
    <ligand>
        <name>[4Fe-4S] cluster</name>
        <dbReference type="ChEBI" id="CHEBI:49883"/>
        <label>2</label>
    </ligand>
</feature>
<organism evidence="14 15">
    <name type="scientific">Desulfamplus magnetovallimortis</name>
    <dbReference type="NCBI Taxonomy" id="1246637"/>
    <lineage>
        <taxon>Bacteria</taxon>
        <taxon>Pseudomonadati</taxon>
        <taxon>Thermodesulfobacteriota</taxon>
        <taxon>Desulfobacteria</taxon>
        <taxon>Desulfobacterales</taxon>
        <taxon>Desulfobacteraceae</taxon>
        <taxon>Desulfamplus</taxon>
    </lineage>
</organism>